<organism evidence="1 2">
    <name type="scientific">Candidatus Methylacidiphilum fumarolicum</name>
    <dbReference type="NCBI Taxonomy" id="591154"/>
    <lineage>
        <taxon>Bacteria</taxon>
        <taxon>Pseudomonadati</taxon>
        <taxon>Verrucomicrobiota</taxon>
        <taxon>Methylacidiphilae</taxon>
        <taxon>Methylacidiphilales</taxon>
        <taxon>Methylacidiphilaceae</taxon>
        <taxon>Methylacidiphilum (ex Ratnadevi et al. 2023)</taxon>
    </lineage>
</organism>
<protein>
    <submittedName>
        <fullName evidence="1">Uncharacterized protein</fullName>
    </submittedName>
</protein>
<proteinExistence type="predicted"/>
<evidence type="ECO:0000313" key="2">
    <source>
        <dbReference type="Proteomes" id="UP001161497"/>
    </source>
</evidence>
<name>A0ABM9IBT5_9BACT</name>
<evidence type="ECO:0000313" key="1">
    <source>
        <dbReference type="EMBL" id="CAI9085118.1"/>
    </source>
</evidence>
<gene>
    <name evidence="1" type="ORF">MFUM_0737</name>
</gene>
<sequence length="58" mass="6392">MRSENCTVTVKGQNAKVTLLNGETFNALALGSLSSGKEKRIELRKKECSKKEPARRGK</sequence>
<dbReference type="EMBL" id="OX458932">
    <property type="protein sequence ID" value="CAI9085118.1"/>
    <property type="molecule type" value="Genomic_DNA"/>
</dbReference>
<accession>A0ABM9IBT5</accession>
<dbReference type="Proteomes" id="UP001161497">
    <property type="component" value="Chromosome"/>
</dbReference>
<keyword evidence="2" id="KW-1185">Reference proteome</keyword>
<reference evidence="1" key="1">
    <citation type="submission" date="2023-03" db="EMBL/GenBank/DDBJ databases">
        <authorList>
            <person name="Cremers G."/>
            <person name="Picone N."/>
        </authorList>
    </citation>
    <scope>NUCLEOTIDE SEQUENCE</scope>
    <source>
        <strain evidence="1">Sample_alias</strain>
    </source>
</reference>